<name>A0A1V4A8U2_9ACTN</name>
<keyword evidence="1" id="KW-0805">Transcription regulation</keyword>
<keyword evidence="2" id="KW-0238">DNA-binding</keyword>
<dbReference type="PROSITE" id="PS50949">
    <property type="entry name" value="HTH_GNTR"/>
    <property type="match status" value="1"/>
</dbReference>
<dbReference type="PRINTS" id="PR00035">
    <property type="entry name" value="HTHGNTR"/>
</dbReference>
<reference evidence="6 7" key="1">
    <citation type="submission" date="2017-02" db="EMBL/GenBank/DDBJ databases">
        <title>Draft Genome Sequence of Streptomyces tsukubaensis F601, a Producer of the immunosuppressant tacrolimus FK506.</title>
        <authorList>
            <person name="Zong G."/>
            <person name="Zhong C."/>
            <person name="Fu J."/>
            <person name="Qin R."/>
            <person name="Cao G."/>
        </authorList>
    </citation>
    <scope>NUCLEOTIDE SEQUENCE [LARGE SCALE GENOMIC DNA]</scope>
    <source>
        <strain evidence="6 7">F601</strain>
    </source>
</reference>
<dbReference type="PANTHER" id="PTHR43537">
    <property type="entry name" value="TRANSCRIPTIONAL REGULATOR, GNTR FAMILY"/>
    <property type="match status" value="1"/>
</dbReference>
<organism evidence="6 7">
    <name type="scientific">Streptomyces tsukubensis</name>
    <dbReference type="NCBI Taxonomy" id="83656"/>
    <lineage>
        <taxon>Bacteria</taxon>
        <taxon>Bacillati</taxon>
        <taxon>Actinomycetota</taxon>
        <taxon>Actinomycetes</taxon>
        <taxon>Kitasatosporales</taxon>
        <taxon>Streptomycetaceae</taxon>
        <taxon>Streptomyces</taxon>
    </lineage>
</organism>
<comment type="caution">
    <text evidence="6">The sequence shown here is derived from an EMBL/GenBank/DDBJ whole genome shotgun (WGS) entry which is preliminary data.</text>
</comment>
<dbReference type="SUPFAM" id="SSF46785">
    <property type="entry name" value="Winged helix' DNA-binding domain"/>
    <property type="match status" value="1"/>
</dbReference>
<dbReference type="Pfam" id="PF00392">
    <property type="entry name" value="GntR"/>
    <property type="match status" value="1"/>
</dbReference>
<evidence type="ECO:0000259" key="5">
    <source>
        <dbReference type="PROSITE" id="PS50949"/>
    </source>
</evidence>
<dbReference type="InterPro" id="IPR036388">
    <property type="entry name" value="WH-like_DNA-bd_sf"/>
</dbReference>
<dbReference type="RefSeq" id="WP_077968759.1">
    <property type="nucleotide sequence ID" value="NZ_CP045178.1"/>
</dbReference>
<dbReference type="EMBL" id="MVFC01000011">
    <property type="protein sequence ID" value="OON78837.1"/>
    <property type="molecule type" value="Genomic_DNA"/>
</dbReference>
<evidence type="ECO:0000256" key="3">
    <source>
        <dbReference type="ARBA" id="ARBA00023163"/>
    </source>
</evidence>
<dbReference type="GO" id="GO:0003700">
    <property type="term" value="F:DNA-binding transcription factor activity"/>
    <property type="evidence" value="ECO:0007669"/>
    <property type="project" value="InterPro"/>
</dbReference>
<evidence type="ECO:0000256" key="2">
    <source>
        <dbReference type="ARBA" id="ARBA00023125"/>
    </source>
</evidence>
<proteinExistence type="predicted"/>
<evidence type="ECO:0000313" key="6">
    <source>
        <dbReference type="EMBL" id="OON78837.1"/>
    </source>
</evidence>
<feature type="compositionally biased region" description="Polar residues" evidence="4">
    <location>
        <begin position="61"/>
        <end position="73"/>
    </location>
</feature>
<dbReference type="PANTHER" id="PTHR43537:SF24">
    <property type="entry name" value="GLUCONATE OPERON TRANSCRIPTIONAL REPRESSOR"/>
    <property type="match status" value="1"/>
</dbReference>
<dbReference type="GO" id="GO:0003677">
    <property type="term" value="F:DNA binding"/>
    <property type="evidence" value="ECO:0007669"/>
    <property type="project" value="UniProtKB-KW"/>
</dbReference>
<dbReference type="OrthoDB" id="7363114at2"/>
<dbReference type="STRING" id="83656.B1H18_15875"/>
<dbReference type="InterPro" id="IPR036390">
    <property type="entry name" value="WH_DNA-bd_sf"/>
</dbReference>
<accession>A0A1V4A8U2</accession>
<keyword evidence="7" id="KW-1185">Reference proteome</keyword>
<dbReference type="Proteomes" id="UP000190539">
    <property type="component" value="Unassembled WGS sequence"/>
</dbReference>
<dbReference type="InterPro" id="IPR000524">
    <property type="entry name" value="Tscrpt_reg_HTH_GntR"/>
</dbReference>
<sequence length="295" mass="32747">MTRIENVSAEQIADRLRQRIRDGDLRPGARLPTQVRLAEEFDVERGQVRRALDTLRDEGLISTSQKGRPSSVATVAPPAQGPPQPTMATLGPRLIEAFSEPYVRIDAICLMAETLTAAMGEPVEKILRGEISPDRVEVRLLLPSNGIDVAFPAPRAGWGADAEVDELVRRRGIDLRNAQLMVLRHSLEKLRGAPRKGDPIKVDVSFREVTFTPHSKLYLLNGRVAMFGYYMAGAYTEEIKGRTVELTDVRGTLSPLVSFDERSGGAGAAFVEQSRTWFESHWAANQQEFRRSAAR</sequence>
<keyword evidence="3" id="KW-0804">Transcription</keyword>
<dbReference type="AlphaFoldDB" id="A0A1V4A8U2"/>
<evidence type="ECO:0000313" key="7">
    <source>
        <dbReference type="Proteomes" id="UP000190539"/>
    </source>
</evidence>
<gene>
    <name evidence="6" type="ORF">B1H18_15875</name>
</gene>
<evidence type="ECO:0000256" key="1">
    <source>
        <dbReference type="ARBA" id="ARBA00023015"/>
    </source>
</evidence>
<evidence type="ECO:0000256" key="4">
    <source>
        <dbReference type="SAM" id="MobiDB-lite"/>
    </source>
</evidence>
<dbReference type="SMART" id="SM00345">
    <property type="entry name" value="HTH_GNTR"/>
    <property type="match status" value="1"/>
</dbReference>
<feature type="region of interest" description="Disordered" evidence="4">
    <location>
        <begin position="60"/>
        <end position="85"/>
    </location>
</feature>
<feature type="domain" description="HTH gntR-type" evidence="5">
    <location>
        <begin position="6"/>
        <end position="75"/>
    </location>
</feature>
<protein>
    <recommendedName>
        <fullName evidence="5">HTH gntR-type domain-containing protein</fullName>
    </recommendedName>
</protein>
<dbReference type="CDD" id="cd07377">
    <property type="entry name" value="WHTH_GntR"/>
    <property type="match status" value="1"/>
</dbReference>
<dbReference type="Gene3D" id="1.10.10.10">
    <property type="entry name" value="Winged helix-like DNA-binding domain superfamily/Winged helix DNA-binding domain"/>
    <property type="match status" value="1"/>
</dbReference>